<dbReference type="Gene3D" id="3.40.50.2300">
    <property type="match status" value="2"/>
</dbReference>
<sequence>MRKIPALMTMSAILLALLAGCSAGTLSPGASPSSTGGKPLVVGIVQLTDNESFTDMREGFIERMRELGYTEERMTFDCRDAGNDMATLNTLCQSLLDEKVDLLVPLVTSAAQAAVNLESDIPIVFISVTDPVTAGLMSSKEKPDKNATGTSNLVPVNLLFDLAAELTPGVKTYGILYNAGLINSMLTVKKAEAYLDSIGAKYIERVITSSAEVQQAAQDLADQADAIYVPIDSTVLAAMPQVAEVAKEAKVPVYGSAPSMVSYGALATVSVSERETGRQSADLADKYFKGTPISEIPVISVDAYLTIINKTTAGAIGVEIPEDLSKTATLIGE</sequence>
<name>A0A644XI15_9ZZZZ</name>
<dbReference type="InterPro" id="IPR028082">
    <property type="entry name" value="Peripla_BP_I"/>
</dbReference>
<organism evidence="1">
    <name type="scientific">bioreactor metagenome</name>
    <dbReference type="NCBI Taxonomy" id="1076179"/>
    <lineage>
        <taxon>unclassified sequences</taxon>
        <taxon>metagenomes</taxon>
        <taxon>ecological metagenomes</taxon>
    </lineage>
</organism>
<dbReference type="EMBL" id="VSSQ01002511">
    <property type="protein sequence ID" value="MPM15852.1"/>
    <property type="molecule type" value="Genomic_DNA"/>
</dbReference>
<reference evidence="1" key="1">
    <citation type="submission" date="2019-08" db="EMBL/GenBank/DDBJ databases">
        <authorList>
            <person name="Kucharzyk K."/>
            <person name="Murdoch R.W."/>
            <person name="Higgins S."/>
            <person name="Loffler F."/>
        </authorList>
    </citation>
    <scope>NUCLEOTIDE SEQUENCE</scope>
</reference>
<dbReference type="SUPFAM" id="SSF53822">
    <property type="entry name" value="Periplasmic binding protein-like I"/>
    <property type="match status" value="1"/>
</dbReference>
<protein>
    <recommendedName>
        <fullName evidence="2">ABC transporter substrate-binding protein</fullName>
    </recommendedName>
</protein>
<dbReference type="Pfam" id="PF04392">
    <property type="entry name" value="ABC_sub_bind"/>
    <property type="match status" value="1"/>
</dbReference>
<comment type="caution">
    <text evidence="1">The sequence shown here is derived from an EMBL/GenBank/DDBJ whole genome shotgun (WGS) entry which is preliminary data.</text>
</comment>
<dbReference type="PROSITE" id="PS51257">
    <property type="entry name" value="PROKAR_LIPOPROTEIN"/>
    <property type="match status" value="1"/>
</dbReference>
<gene>
    <name evidence="1" type="ORF">SDC9_62226</name>
</gene>
<dbReference type="AlphaFoldDB" id="A0A644XI15"/>
<dbReference type="InterPro" id="IPR007487">
    <property type="entry name" value="ABC_transpt-TYRBP-like"/>
</dbReference>
<accession>A0A644XI15</accession>
<dbReference type="PANTHER" id="PTHR35271:SF1">
    <property type="entry name" value="ABC TRANSPORTER, SUBSTRATE-BINDING LIPOPROTEIN"/>
    <property type="match status" value="1"/>
</dbReference>
<evidence type="ECO:0008006" key="2">
    <source>
        <dbReference type="Google" id="ProtNLM"/>
    </source>
</evidence>
<proteinExistence type="predicted"/>
<dbReference type="CDD" id="cd06325">
    <property type="entry name" value="PBP1_ABC_unchar_transporter"/>
    <property type="match status" value="1"/>
</dbReference>
<dbReference type="PANTHER" id="PTHR35271">
    <property type="entry name" value="ABC TRANSPORTER, SUBSTRATE-BINDING LIPOPROTEIN-RELATED"/>
    <property type="match status" value="1"/>
</dbReference>
<evidence type="ECO:0000313" key="1">
    <source>
        <dbReference type="EMBL" id="MPM15852.1"/>
    </source>
</evidence>